<evidence type="ECO:0000259" key="7">
    <source>
        <dbReference type="Pfam" id="PF17827"/>
    </source>
</evidence>
<dbReference type="NCBIfam" id="TIGR00536">
    <property type="entry name" value="hemK_fam"/>
    <property type="match status" value="1"/>
</dbReference>
<dbReference type="Gene3D" id="3.40.50.150">
    <property type="entry name" value="Vaccinia Virus protein VP39"/>
    <property type="match status" value="1"/>
</dbReference>
<evidence type="ECO:0000256" key="2">
    <source>
        <dbReference type="ARBA" id="ARBA00022679"/>
    </source>
</evidence>
<dbReference type="Pfam" id="PF17827">
    <property type="entry name" value="PrmC_N"/>
    <property type="match status" value="1"/>
</dbReference>
<feature type="binding site" evidence="4">
    <location>
        <begin position="152"/>
        <end position="156"/>
    </location>
    <ligand>
        <name>S-adenosyl-L-methionine</name>
        <dbReference type="ChEBI" id="CHEBI:59789"/>
    </ligand>
</feature>
<dbReference type="EMBL" id="BSNM01000016">
    <property type="protein sequence ID" value="GLQ32464.1"/>
    <property type="molecule type" value="Genomic_DNA"/>
</dbReference>
<name>A0AA37SD80_9GAMM</name>
<dbReference type="CDD" id="cd02440">
    <property type="entry name" value="AdoMet_MTases"/>
    <property type="match status" value="1"/>
</dbReference>
<dbReference type="PANTHER" id="PTHR18895">
    <property type="entry name" value="HEMK METHYLTRANSFERASE"/>
    <property type="match status" value="1"/>
</dbReference>
<proteinExistence type="inferred from homology"/>
<dbReference type="EC" id="2.1.1.297" evidence="4"/>
<dbReference type="PANTHER" id="PTHR18895:SF74">
    <property type="entry name" value="MTRF1L RELEASE FACTOR GLUTAMINE METHYLTRANSFERASE"/>
    <property type="match status" value="1"/>
</dbReference>
<dbReference type="RefSeq" id="WP_284382465.1">
    <property type="nucleotide sequence ID" value="NZ_BSNM01000016.1"/>
</dbReference>
<feature type="domain" description="Methyltransferase" evidence="6">
    <location>
        <begin position="144"/>
        <end position="249"/>
    </location>
</feature>
<dbReference type="InterPro" id="IPR040758">
    <property type="entry name" value="PrmC_N"/>
</dbReference>
<comment type="similarity">
    <text evidence="4">Belongs to the protein N5-glutamine methyltransferase family. PrmC subfamily.</text>
</comment>
<dbReference type="GO" id="GO:0003676">
    <property type="term" value="F:nucleic acid binding"/>
    <property type="evidence" value="ECO:0007669"/>
    <property type="project" value="InterPro"/>
</dbReference>
<keyword evidence="9" id="KW-1185">Reference proteome</keyword>
<dbReference type="InterPro" id="IPR004556">
    <property type="entry name" value="HemK-like"/>
</dbReference>
<keyword evidence="1 4" id="KW-0489">Methyltransferase</keyword>
<dbReference type="PROSITE" id="PS00092">
    <property type="entry name" value="N6_MTASE"/>
    <property type="match status" value="1"/>
</dbReference>
<dbReference type="SUPFAM" id="SSF53335">
    <property type="entry name" value="S-adenosyl-L-methionine-dependent methyltransferases"/>
    <property type="match status" value="1"/>
</dbReference>
<dbReference type="InterPro" id="IPR050320">
    <property type="entry name" value="N5-glutamine_MTase"/>
</dbReference>
<feature type="binding site" evidence="4">
    <location>
        <position position="203"/>
    </location>
    <ligand>
        <name>S-adenosyl-L-methionine</name>
        <dbReference type="ChEBI" id="CHEBI:59789"/>
    </ligand>
</feature>
<dbReference type="GO" id="GO:0032259">
    <property type="term" value="P:methylation"/>
    <property type="evidence" value="ECO:0007669"/>
    <property type="project" value="UniProtKB-KW"/>
</dbReference>
<dbReference type="FunFam" id="1.10.8.10:FF:000032">
    <property type="entry name" value="Release factor glutamine methyltransferase"/>
    <property type="match status" value="1"/>
</dbReference>
<evidence type="ECO:0000313" key="8">
    <source>
        <dbReference type="EMBL" id="GLQ32464.1"/>
    </source>
</evidence>
<sequence length="321" mass="35469">MEKTVFPETSAPISEWLAKAVALLPHSESAKLDLEVLLCHTLDKSRTFLYTWPETQLTHDQYLTLTACVERRQQGHPVAHLVGYKEFWSLPLKVTPTTLIPRPDTETLIEWVLDHFSEDVSEGSQRTDSHNTDSHNTAVQSIGPHKKAVDLGTGTGAIALALASEYPSWEISGCDRVPEAVELARFNASTLGLEKVRFFQSNWFEQFDLANESESYHLIISNPPYIAECDKHLEEGDVVFEPKSALVAGDDGLDDIRLIVRESLVFLAEGGCLLIEHGYDQASSVAALFVEAGYLGVGSGQDYGGNDRFTFGWKNKVGSKG</sequence>
<dbReference type="AlphaFoldDB" id="A0AA37SD80"/>
<keyword evidence="2 4" id="KW-0808">Transferase</keyword>
<dbReference type="InterPro" id="IPR019874">
    <property type="entry name" value="RF_methyltr_PrmC"/>
</dbReference>
<dbReference type="Pfam" id="PF13847">
    <property type="entry name" value="Methyltransf_31"/>
    <property type="match status" value="1"/>
</dbReference>
<dbReference type="InterPro" id="IPR002052">
    <property type="entry name" value="DNA_methylase_N6_adenine_CS"/>
</dbReference>
<feature type="domain" description="Release factor glutamine methyltransferase N-terminal" evidence="7">
    <location>
        <begin position="15"/>
        <end position="83"/>
    </location>
</feature>
<organism evidence="8 9">
    <name type="scientific">Litoribrevibacter albus</name>
    <dbReference type="NCBI Taxonomy" id="1473156"/>
    <lineage>
        <taxon>Bacteria</taxon>
        <taxon>Pseudomonadati</taxon>
        <taxon>Pseudomonadota</taxon>
        <taxon>Gammaproteobacteria</taxon>
        <taxon>Oceanospirillales</taxon>
        <taxon>Oceanospirillaceae</taxon>
        <taxon>Litoribrevibacter</taxon>
    </lineage>
</organism>
<evidence type="ECO:0000256" key="3">
    <source>
        <dbReference type="ARBA" id="ARBA00022691"/>
    </source>
</evidence>
<keyword evidence="3 4" id="KW-0949">S-adenosyl-L-methionine</keyword>
<protein>
    <recommendedName>
        <fullName evidence="4">Release factor glutamine methyltransferase</fullName>
        <shortName evidence="4">RF MTase</shortName>
        <ecNumber evidence="4">2.1.1.297</ecNumber>
    </recommendedName>
    <alternativeName>
        <fullName evidence="4">N5-glutamine methyltransferase PrmC</fullName>
    </alternativeName>
    <alternativeName>
        <fullName evidence="4">Protein-(glutamine-N5) MTase PrmC</fullName>
    </alternativeName>
    <alternativeName>
        <fullName evidence="4">Protein-glutamine N-methyltransferase PrmC</fullName>
    </alternativeName>
</protein>
<dbReference type="NCBIfam" id="TIGR03534">
    <property type="entry name" value="RF_mod_PrmC"/>
    <property type="match status" value="1"/>
</dbReference>
<dbReference type="GO" id="GO:0102559">
    <property type="term" value="F:peptide chain release factor N(5)-glutamine methyltransferase activity"/>
    <property type="evidence" value="ECO:0007669"/>
    <property type="project" value="UniProtKB-EC"/>
</dbReference>
<feature type="binding site" evidence="4">
    <location>
        <position position="222"/>
    </location>
    <ligand>
        <name>S-adenosyl-L-methionine</name>
        <dbReference type="ChEBI" id="CHEBI:59789"/>
    </ligand>
</feature>
<dbReference type="Proteomes" id="UP001161389">
    <property type="component" value="Unassembled WGS sequence"/>
</dbReference>
<comment type="function">
    <text evidence="4">Methylates the class 1 translation termination release factors RF1/PrfA and RF2/PrfB on the glutamine residue of the universally conserved GGQ motif.</text>
</comment>
<evidence type="ECO:0000256" key="1">
    <source>
        <dbReference type="ARBA" id="ARBA00022603"/>
    </source>
</evidence>
<feature type="binding site" evidence="4">
    <location>
        <position position="175"/>
    </location>
    <ligand>
        <name>S-adenosyl-L-methionine</name>
        <dbReference type="ChEBI" id="CHEBI:59789"/>
    </ligand>
</feature>
<accession>A0AA37SD80</accession>
<reference evidence="8" key="2">
    <citation type="submission" date="2023-01" db="EMBL/GenBank/DDBJ databases">
        <title>Draft genome sequence of Litoribrevibacter albus strain NBRC 110071.</title>
        <authorList>
            <person name="Sun Q."/>
            <person name="Mori K."/>
        </authorList>
    </citation>
    <scope>NUCLEOTIDE SEQUENCE</scope>
    <source>
        <strain evidence="8">NBRC 110071</strain>
    </source>
</reference>
<evidence type="ECO:0000259" key="6">
    <source>
        <dbReference type="Pfam" id="PF13847"/>
    </source>
</evidence>
<evidence type="ECO:0000256" key="4">
    <source>
        <dbReference type="HAMAP-Rule" id="MF_02126"/>
    </source>
</evidence>
<dbReference type="InterPro" id="IPR025714">
    <property type="entry name" value="Methyltranfer_dom"/>
</dbReference>
<evidence type="ECO:0000313" key="9">
    <source>
        <dbReference type="Proteomes" id="UP001161389"/>
    </source>
</evidence>
<evidence type="ECO:0000256" key="5">
    <source>
        <dbReference type="SAM" id="MobiDB-lite"/>
    </source>
</evidence>
<gene>
    <name evidence="4 8" type="primary">prmC</name>
    <name evidence="8" type="ORF">GCM10007876_29430</name>
</gene>
<dbReference type="Gene3D" id="1.10.8.10">
    <property type="entry name" value="DNA helicase RuvA subunit, C-terminal domain"/>
    <property type="match status" value="1"/>
</dbReference>
<feature type="binding site" evidence="4">
    <location>
        <begin position="222"/>
        <end position="225"/>
    </location>
    <ligand>
        <name>substrate</name>
    </ligand>
</feature>
<reference evidence="8" key="1">
    <citation type="journal article" date="2014" name="Int. J. Syst. Evol. Microbiol.">
        <title>Complete genome sequence of Corynebacterium casei LMG S-19264T (=DSM 44701T), isolated from a smear-ripened cheese.</title>
        <authorList>
            <consortium name="US DOE Joint Genome Institute (JGI-PGF)"/>
            <person name="Walter F."/>
            <person name="Albersmeier A."/>
            <person name="Kalinowski J."/>
            <person name="Ruckert C."/>
        </authorList>
    </citation>
    <scope>NUCLEOTIDE SEQUENCE</scope>
    <source>
        <strain evidence="8">NBRC 110071</strain>
    </source>
</reference>
<feature type="region of interest" description="Disordered" evidence="5">
    <location>
        <begin position="122"/>
        <end position="143"/>
    </location>
</feature>
<dbReference type="HAMAP" id="MF_02126">
    <property type="entry name" value="RF_methyltr_PrmC"/>
    <property type="match status" value="1"/>
</dbReference>
<comment type="catalytic activity">
    <reaction evidence="4">
        <text>L-glutaminyl-[peptide chain release factor] + S-adenosyl-L-methionine = N(5)-methyl-L-glutaminyl-[peptide chain release factor] + S-adenosyl-L-homocysteine + H(+)</text>
        <dbReference type="Rhea" id="RHEA:42896"/>
        <dbReference type="Rhea" id="RHEA-COMP:10271"/>
        <dbReference type="Rhea" id="RHEA-COMP:10272"/>
        <dbReference type="ChEBI" id="CHEBI:15378"/>
        <dbReference type="ChEBI" id="CHEBI:30011"/>
        <dbReference type="ChEBI" id="CHEBI:57856"/>
        <dbReference type="ChEBI" id="CHEBI:59789"/>
        <dbReference type="ChEBI" id="CHEBI:61891"/>
        <dbReference type="EC" id="2.1.1.297"/>
    </reaction>
</comment>
<dbReference type="InterPro" id="IPR029063">
    <property type="entry name" value="SAM-dependent_MTases_sf"/>
</dbReference>
<comment type="caution">
    <text evidence="8">The sequence shown here is derived from an EMBL/GenBank/DDBJ whole genome shotgun (WGS) entry which is preliminary data.</text>
</comment>